<dbReference type="SUPFAM" id="SSF47353">
    <property type="entry name" value="Retrovirus capsid dimerization domain-like"/>
    <property type="match status" value="1"/>
</dbReference>
<dbReference type="Ensembl" id="ENSPANT00000036882.2">
    <property type="protein sequence ID" value="ENSPANP00000045713.2"/>
    <property type="gene ID" value="ENSPANG00000034228.2"/>
</dbReference>
<comment type="subcellular location">
    <subcellularLocation>
        <location evidence="1 12">Nucleus</location>
    </subcellularLocation>
</comment>
<dbReference type="GO" id="GO:0008270">
    <property type="term" value="F:zinc ion binding"/>
    <property type="evidence" value="ECO:0007669"/>
    <property type="project" value="UniProtKB-KW"/>
</dbReference>
<dbReference type="AlphaFoldDB" id="A0A2I3NCZ8"/>
<dbReference type="OMA" id="QVLCCEW"/>
<dbReference type="GO" id="GO:0005654">
    <property type="term" value="C:nucleoplasm"/>
    <property type="evidence" value="ECO:0007669"/>
    <property type="project" value="Ensembl"/>
</dbReference>
<keyword evidence="8" id="KW-0238">DNA-binding</keyword>
<feature type="compositionally biased region" description="Low complexity" evidence="13">
    <location>
        <begin position="89"/>
        <end position="104"/>
    </location>
</feature>
<name>A0A2I3NCZ8_PAPAN</name>
<reference evidence="16" key="2">
    <citation type="submission" date="2025-08" db="UniProtKB">
        <authorList>
            <consortium name="Ensembl"/>
        </authorList>
    </citation>
    <scope>IDENTIFICATION</scope>
</reference>
<keyword evidence="9" id="KW-0804">Transcription</keyword>
<dbReference type="Bgee" id="ENSPANG00000034228">
    <property type="expression patterns" value="Expressed in white adipose tissue and 66 other cell types or tissues"/>
</dbReference>
<dbReference type="FunFam" id="3.30.160.60:FF:000387">
    <property type="entry name" value="Zinc finger protein 354A"/>
    <property type="match status" value="1"/>
</dbReference>
<dbReference type="GeneTree" id="ENSGT00940000163214"/>
<keyword evidence="7" id="KW-0805">Transcription regulation</keyword>
<evidence type="ECO:0000256" key="3">
    <source>
        <dbReference type="ARBA" id="ARBA00022723"/>
    </source>
</evidence>
<keyword evidence="17" id="KW-1185">Reference proteome</keyword>
<evidence type="ECO:0000256" key="1">
    <source>
        <dbReference type="ARBA" id="ARBA00004123"/>
    </source>
</evidence>
<feature type="domain" description="C2H2-type" evidence="14">
    <location>
        <begin position="458"/>
        <end position="485"/>
    </location>
</feature>
<reference evidence="16" key="3">
    <citation type="submission" date="2025-09" db="UniProtKB">
        <authorList>
            <consortium name="Ensembl"/>
        </authorList>
    </citation>
    <scope>IDENTIFICATION</scope>
</reference>
<dbReference type="InterPro" id="IPR003309">
    <property type="entry name" value="SCAN_dom"/>
</dbReference>
<feature type="domain" description="SCAN box" evidence="15">
    <location>
        <begin position="178"/>
        <end position="260"/>
    </location>
</feature>
<dbReference type="FunFam" id="3.30.160.60:FF:000295">
    <property type="entry name" value="zinc finger protein 19"/>
    <property type="match status" value="1"/>
</dbReference>
<evidence type="ECO:0000313" key="17">
    <source>
        <dbReference type="Proteomes" id="UP000028761"/>
    </source>
</evidence>
<dbReference type="PROSITE" id="PS00028">
    <property type="entry name" value="ZINC_FINGER_C2H2_1"/>
    <property type="match status" value="5"/>
</dbReference>
<evidence type="ECO:0000256" key="13">
    <source>
        <dbReference type="SAM" id="MobiDB-lite"/>
    </source>
</evidence>
<dbReference type="PANTHER" id="PTHR23226:SF54">
    <property type="entry name" value="ZINC FINGER PROTEIN 232"/>
    <property type="match status" value="1"/>
</dbReference>
<dbReference type="FunFam" id="1.10.4020.10:FF:000001">
    <property type="entry name" value="zinc finger protein 263 isoform X1"/>
    <property type="match status" value="1"/>
</dbReference>
<dbReference type="GO" id="GO:0000978">
    <property type="term" value="F:RNA polymerase II cis-regulatory region sequence-specific DNA binding"/>
    <property type="evidence" value="ECO:0007669"/>
    <property type="project" value="TreeGrafter"/>
</dbReference>
<feature type="domain" description="C2H2-type" evidence="14">
    <location>
        <begin position="486"/>
        <end position="513"/>
    </location>
</feature>
<protein>
    <submittedName>
        <fullName evidence="16">Zinc finger protein 232</fullName>
    </submittedName>
</protein>
<feature type="compositionally biased region" description="Polar residues" evidence="13">
    <location>
        <begin position="69"/>
        <end position="79"/>
    </location>
</feature>
<evidence type="ECO:0000259" key="15">
    <source>
        <dbReference type="PROSITE" id="PS50804"/>
    </source>
</evidence>
<dbReference type="GO" id="GO:0000981">
    <property type="term" value="F:DNA-binding transcription factor activity, RNA polymerase II-specific"/>
    <property type="evidence" value="ECO:0007669"/>
    <property type="project" value="TreeGrafter"/>
</dbReference>
<evidence type="ECO:0000313" key="16">
    <source>
        <dbReference type="Ensembl" id="ENSPANP00000045713.2"/>
    </source>
</evidence>
<dbReference type="SMART" id="SM00431">
    <property type="entry name" value="SCAN"/>
    <property type="match status" value="1"/>
</dbReference>
<keyword evidence="6" id="KW-0862">Zinc</keyword>
<evidence type="ECO:0000256" key="12">
    <source>
        <dbReference type="PROSITE-ProRule" id="PRU00187"/>
    </source>
</evidence>
<keyword evidence="10 12" id="KW-0539">Nucleus</keyword>
<sequence length="543" mass="61643">MHKARISLTSVRQHRPFRYNSTRDPPNLVKSPAYRARSPPEQGLQFPGSSRASGRAIPVVQAARCFPLRSSTGTGSRAPSLSAAPTRLGRSARAEAAGGEASGRWRPRLRPAQAQTCSWGEGWKWRGSRQRPDGTSWFCEGTRGQEKIMMMEPKEEEESCEYETRLPGNHSTSQEIFRQRFRHLRYQETPGPREALSQLRVLCCEWLRPEKHTKEQILEFLVLEQFLTILPEELQSWVRGHHPKSGEEAVTVLEDLEKGLEPEPQVPGPAHGPAQEEPWEKKESLGAAQEALSIRLQTKETQPFPKSEQVYLHFLSVVTEDGPEPKDKGSLPQPPITEAESQVFSEKLATDTSTFEATSEGTLQLQQRNPKAETLRWSPAQGKSFRQMVVTHKEIPTGKKEHECSECGKTFIYNSHLVVHQRVHSGEKPYKCSDCGKTFKQSSNLGQHQRIHTGEKPFECNECGKAFRWGAHLVQHQRIHSGEKPYECNECGKAFSQSSYLSQHRRVHSGERPFICKECGKAYGWCSELIRHRRVHARKEPSH</sequence>
<dbReference type="GeneID" id="100998124"/>
<dbReference type="SUPFAM" id="SSF57667">
    <property type="entry name" value="beta-beta-alpha zinc fingers"/>
    <property type="match status" value="3"/>
</dbReference>
<dbReference type="FunFam" id="3.30.160.60:FF:000710">
    <property type="entry name" value="Zinc finger protein 768"/>
    <property type="match status" value="1"/>
</dbReference>
<dbReference type="SMART" id="SM00355">
    <property type="entry name" value="ZnF_C2H2"/>
    <property type="match status" value="5"/>
</dbReference>
<dbReference type="Pfam" id="PF00096">
    <property type="entry name" value="zf-C2H2"/>
    <property type="match status" value="5"/>
</dbReference>
<gene>
    <name evidence="16" type="primary">ZNF232</name>
</gene>
<feature type="domain" description="C2H2-type" evidence="14">
    <location>
        <begin position="430"/>
        <end position="457"/>
    </location>
</feature>
<feature type="domain" description="C2H2-type" evidence="14">
    <location>
        <begin position="514"/>
        <end position="541"/>
    </location>
</feature>
<keyword evidence="4" id="KW-0677">Repeat</keyword>
<dbReference type="PANTHER" id="PTHR23226">
    <property type="entry name" value="ZINC FINGER AND SCAN DOMAIN-CONTAINING"/>
    <property type="match status" value="1"/>
</dbReference>
<dbReference type="Gene3D" id="1.10.4020.10">
    <property type="entry name" value="DNA breaking-rejoining enzymes"/>
    <property type="match status" value="1"/>
</dbReference>
<organism evidence="16 17">
    <name type="scientific">Papio anubis</name>
    <name type="common">Olive baboon</name>
    <dbReference type="NCBI Taxonomy" id="9555"/>
    <lineage>
        <taxon>Eukaryota</taxon>
        <taxon>Metazoa</taxon>
        <taxon>Chordata</taxon>
        <taxon>Craniata</taxon>
        <taxon>Vertebrata</taxon>
        <taxon>Euteleostomi</taxon>
        <taxon>Mammalia</taxon>
        <taxon>Eutheria</taxon>
        <taxon>Euarchontoglires</taxon>
        <taxon>Primates</taxon>
        <taxon>Haplorrhini</taxon>
        <taxon>Catarrhini</taxon>
        <taxon>Cercopithecidae</taxon>
        <taxon>Cercopithecinae</taxon>
        <taxon>Papio</taxon>
    </lineage>
</organism>
<dbReference type="PROSITE" id="PS50804">
    <property type="entry name" value="SCAN_BOX"/>
    <property type="match status" value="1"/>
</dbReference>
<evidence type="ECO:0000256" key="10">
    <source>
        <dbReference type="ARBA" id="ARBA00023242"/>
    </source>
</evidence>
<feature type="region of interest" description="Disordered" evidence="13">
    <location>
        <begin position="69"/>
        <end position="111"/>
    </location>
</feature>
<dbReference type="PROSITE" id="PS50157">
    <property type="entry name" value="ZINC_FINGER_C2H2_2"/>
    <property type="match status" value="5"/>
</dbReference>
<dbReference type="Pfam" id="PF02023">
    <property type="entry name" value="SCAN"/>
    <property type="match status" value="1"/>
</dbReference>
<dbReference type="FunFam" id="3.30.160.60:FF:000737">
    <property type="entry name" value="Zinc finger protein 565"/>
    <property type="match status" value="1"/>
</dbReference>
<keyword evidence="3" id="KW-0479">Metal-binding</keyword>
<comment type="similarity">
    <text evidence="2">Belongs to the krueppel C2H2-type zinc-finger protein family.</text>
</comment>
<evidence type="ECO:0000256" key="7">
    <source>
        <dbReference type="ARBA" id="ARBA00023015"/>
    </source>
</evidence>
<evidence type="ECO:0000256" key="9">
    <source>
        <dbReference type="ARBA" id="ARBA00023163"/>
    </source>
</evidence>
<evidence type="ECO:0000256" key="2">
    <source>
        <dbReference type="ARBA" id="ARBA00006991"/>
    </source>
</evidence>
<evidence type="ECO:0000256" key="6">
    <source>
        <dbReference type="ARBA" id="ARBA00022833"/>
    </source>
</evidence>
<dbReference type="InterPro" id="IPR038269">
    <property type="entry name" value="SCAN_sf"/>
</dbReference>
<accession>A0A2I3NCZ8</accession>
<feature type="region of interest" description="Disordered" evidence="13">
    <location>
        <begin position="1"/>
        <end position="52"/>
    </location>
</feature>
<dbReference type="CTD" id="7775"/>
<dbReference type="Gene3D" id="3.30.160.60">
    <property type="entry name" value="Classic Zinc Finger"/>
    <property type="match status" value="5"/>
</dbReference>
<evidence type="ECO:0000259" key="14">
    <source>
        <dbReference type="PROSITE" id="PS50157"/>
    </source>
</evidence>
<dbReference type="InterPro" id="IPR013087">
    <property type="entry name" value="Znf_C2H2_type"/>
</dbReference>
<dbReference type="Proteomes" id="UP000028761">
    <property type="component" value="Unplaced"/>
</dbReference>
<proteinExistence type="inferred from homology"/>
<feature type="domain" description="C2H2-type" evidence="14">
    <location>
        <begin position="402"/>
        <end position="429"/>
    </location>
</feature>
<dbReference type="RefSeq" id="XP_031518296.1">
    <property type="nucleotide sequence ID" value="XM_031662436.1"/>
</dbReference>
<evidence type="ECO:0000256" key="5">
    <source>
        <dbReference type="ARBA" id="ARBA00022771"/>
    </source>
</evidence>
<evidence type="ECO:0000256" key="8">
    <source>
        <dbReference type="ARBA" id="ARBA00023125"/>
    </source>
</evidence>
<dbReference type="GO" id="GO:0005829">
    <property type="term" value="C:cytosol"/>
    <property type="evidence" value="ECO:0007669"/>
    <property type="project" value="Ensembl"/>
</dbReference>
<dbReference type="STRING" id="9555.ENSPANP00000045713"/>
<keyword evidence="5 11" id="KW-0863">Zinc-finger</keyword>
<dbReference type="InterPro" id="IPR036236">
    <property type="entry name" value="Znf_C2H2_sf"/>
</dbReference>
<dbReference type="FunFam" id="3.30.160.60:FF:000944">
    <property type="entry name" value="zinc finger protein 232 isoform X1"/>
    <property type="match status" value="1"/>
</dbReference>
<evidence type="ECO:0000256" key="4">
    <source>
        <dbReference type="ARBA" id="ARBA00022737"/>
    </source>
</evidence>
<dbReference type="CDD" id="cd07936">
    <property type="entry name" value="SCAN"/>
    <property type="match status" value="1"/>
</dbReference>
<evidence type="ECO:0000256" key="11">
    <source>
        <dbReference type="PROSITE-ProRule" id="PRU00042"/>
    </source>
</evidence>
<reference evidence="17" key="1">
    <citation type="submission" date="2012-03" db="EMBL/GenBank/DDBJ databases">
        <title>Whole Genome Assembly of Papio anubis.</title>
        <authorList>
            <person name="Liu Y.L."/>
            <person name="Abraham K.A."/>
            <person name="Akbar H.A."/>
            <person name="Ali S.A."/>
            <person name="Anosike U.A."/>
            <person name="Aqrawi P.A."/>
            <person name="Arias F.A."/>
            <person name="Attaway T.A."/>
            <person name="Awwad R.A."/>
            <person name="Babu C.B."/>
            <person name="Bandaranaike D.B."/>
            <person name="Battles P.B."/>
            <person name="Bell A.B."/>
            <person name="Beltran B.B."/>
            <person name="Berhane-Mersha D.B."/>
            <person name="Bess C.B."/>
            <person name="Bickham C.B."/>
            <person name="Bolden T.B."/>
            <person name="Carter K.C."/>
            <person name="Chau D.C."/>
            <person name="Chavez A.C."/>
            <person name="Clerc-Blankenburg K.C."/>
            <person name="Coyle M.C."/>
            <person name="Dao M.D."/>
            <person name="Davila M.L.D."/>
            <person name="Davy-Carroll L.D."/>
            <person name="Denson S.D."/>
            <person name="Dinh H.D."/>
            <person name="Fernandez S.F."/>
            <person name="Fernando P.F."/>
            <person name="Forbes L.F."/>
            <person name="Francis C.F."/>
            <person name="Francisco L.F."/>
            <person name="Fu Q.F."/>
            <person name="Garcia-Iii R.G."/>
            <person name="Garrett T.G."/>
            <person name="Gross S.G."/>
            <person name="Gubbala S.G."/>
            <person name="Hirani K.H."/>
            <person name="Hogues M.H."/>
            <person name="Hollins B.H."/>
            <person name="Jackson L.J."/>
            <person name="Javaid M.J."/>
            <person name="Jhangiani S.J."/>
            <person name="Johnson A.J."/>
            <person name="Johnson B.J."/>
            <person name="Jones J.J."/>
            <person name="Joshi V.J."/>
            <person name="Kalu J.K."/>
            <person name="Khan N.K."/>
            <person name="Korchina V.K."/>
            <person name="Kovar C.K."/>
            <person name="Lago L.L."/>
            <person name="Lara F.L."/>
            <person name="Le T.-K.L."/>
            <person name="Lee S.L."/>
            <person name="Legall-Iii F.L."/>
            <person name="Lemon S.L."/>
            <person name="Liu J.L."/>
            <person name="Liu Y.-S.L."/>
            <person name="Liyanage D.L."/>
            <person name="Lopez J.L."/>
            <person name="Lorensuhewa L.L."/>
            <person name="Mata R.M."/>
            <person name="Mathew T.M."/>
            <person name="Mercado C.M."/>
            <person name="Mercado I.M."/>
            <person name="Morales K.M."/>
            <person name="Morgan M.M."/>
            <person name="Munidasa M.M."/>
            <person name="Ngo D.N."/>
            <person name="Nguyen L.N."/>
            <person name="Nguyen T.N."/>
            <person name="Nguyen N.N."/>
            <person name="Obregon M.O."/>
            <person name="Okwuonu G.O."/>
            <person name="Ongeri F.O."/>
            <person name="Onwere C.O."/>
            <person name="Osifeso I.O."/>
            <person name="Parra A.P."/>
            <person name="Patil S.P."/>
            <person name="Perez A.P."/>
            <person name="Perez Y.P."/>
            <person name="Pham C.P."/>
            <person name="Pu L.-L.P."/>
            <person name="Puazo M.P."/>
            <person name="Quiroz J.Q."/>
            <person name="Rouhana J.R."/>
            <person name="Ruiz M.R."/>
            <person name="Ruiz S.-J.R."/>
            <person name="Saada N.S."/>
            <person name="Santibanez J.S."/>
            <person name="Scheel M.S."/>
            <person name="Schneider B.S."/>
            <person name="Simmons D.S."/>
            <person name="Sisson I.S."/>
            <person name="Tang L.-Y.T."/>
            <person name="Thornton R.T."/>
            <person name="Tisius J.T."/>
            <person name="Toledanes G.T."/>
            <person name="Trejos Z.T."/>
            <person name="Usmani K.U."/>
            <person name="Varghese R.V."/>
            <person name="Vattathil S.V."/>
            <person name="Vee V.V."/>
            <person name="Walker D.W."/>
            <person name="Weissenberger G.W."/>
            <person name="White C.W."/>
            <person name="Williams A.W."/>
            <person name="Woodworth J.W."/>
            <person name="Wright R.W."/>
            <person name="Zhu Y.Z."/>
            <person name="Han Y.H."/>
            <person name="Newsham I.N."/>
            <person name="Nazareth L.N."/>
            <person name="Worley K.W."/>
            <person name="Muzny D.M."/>
            <person name="Rogers J.R."/>
            <person name="Gibbs R.G."/>
        </authorList>
    </citation>
    <scope>NUCLEOTIDE SEQUENCE [LARGE SCALE GENOMIC DNA]</scope>
</reference>
<feature type="region of interest" description="Disordered" evidence="13">
    <location>
        <begin position="260"/>
        <end position="287"/>
    </location>
</feature>